<dbReference type="GO" id="GO:0016020">
    <property type="term" value="C:membrane"/>
    <property type="evidence" value="ECO:0007669"/>
    <property type="project" value="UniProtKB-SubCell"/>
</dbReference>
<keyword evidence="2" id="KW-0813">Transport</keyword>
<accession>A0AA88MGE5</accession>
<dbReference type="EMBL" id="JAUPFM010000011">
    <property type="protein sequence ID" value="KAK2837269.1"/>
    <property type="molecule type" value="Genomic_DNA"/>
</dbReference>
<gene>
    <name evidence="6" type="ORF">Q5P01_014481</name>
</gene>
<dbReference type="InterPro" id="IPR037272">
    <property type="entry name" value="SNS_sf"/>
</dbReference>
<proteinExistence type="predicted"/>
<dbReference type="InterPro" id="IPR000175">
    <property type="entry name" value="Na/ntran_symport"/>
</dbReference>
<keyword evidence="5" id="KW-0472">Membrane</keyword>
<sequence length="141" mass="15089">MRPHTFLYGERKGATAAPGSGRRRRVQLPGARGFLPFVTPVLSKPLEVKVRLVKDAVIVSLTSSFTSVLAGFTILSATGYMAHRHDLPVDNKAIDGAAVRRTCGCSCLADGDGPSCLSPSSAAETQQHHVLSRSLDSCLRW</sequence>
<comment type="caution">
    <text evidence="6">The sequence shown here is derived from an EMBL/GenBank/DDBJ whole genome shotgun (WGS) entry which is preliminary data.</text>
</comment>
<keyword evidence="4" id="KW-1133">Transmembrane helix</keyword>
<evidence type="ECO:0000313" key="7">
    <source>
        <dbReference type="Proteomes" id="UP001187415"/>
    </source>
</evidence>
<protein>
    <submittedName>
        <fullName evidence="6">Uncharacterized protein</fullName>
    </submittedName>
</protein>
<evidence type="ECO:0000256" key="1">
    <source>
        <dbReference type="ARBA" id="ARBA00004141"/>
    </source>
</evidence>
<keyword evidence="7" id="KW-1185">Reference proteome</keyword>
<organism evidence="6 7">
    <name type="scientific">Channa striata</name>
    <name type="common">Snakehead murrel</name>
    <name type="synonym">Ophicephalus striatus</name>
    <dbReference type="NCBI Taxonomy" id="64152"/>
    <lineage>
        <taxon>Eukaryota</taxon>
        <taxon>Metazoa</taxon>
        <taxon>Chordata</taxon>
        <taxon>Craniata</taxon>
        <taxon>Vertebrata</taxon>
        <taxon>Euteleostomi</taxon>
        <taxon>Actinopterygii</taxon>
        <taxon>Neopterygii</taxon>
        <taxon>Teleostei</taxon>
        <taxon>Neoteleostei</taxon>
        <taxon>Acanthomorphata</taxon>
        <taxon>Anabantaria</taxon>
        <taxon>Anabantiformes</taxon>
        <taxon>Channoidei</taxon>
        <taxon>Channidae</taxon>
        <taxon>Channa</taxon>
    </lineage>
</organism>
<evidence type="ECO:0000256" key="4">
    <source>
        <dbReference type="ARBA" id="ARBA00022989"/>
    </source>
</evidence>
<name>A0AA88MGE5_CHASR</name>
<keyword evidence="3" id="KW-0812">Transmembrane</keyword>
<dbReference type="Proteomes" id="UP001187415">
    <property type="component" value="Unassembled WGS sequence"/>
</dbReference>
<evidence type="ECO:0000256" key="3">
    <source>
        <dbReference type="ARBA" id="ARBA00022692"/>
    </source>
</evidence>
<reference evidence="6" key="1">
    <citation type="submission" date="2023-07" db="EMBL/GenBank/DDBJ databases">
        <title>Chromosome-level Genome Assembly of Striped Snakehead (Channa striata).</title>
        <authorList>
            <person name="Liu H."/>
        </authorList>
    </citation>
    <scope>NUCLEOTIDE SEQUENCE</scope>
    <source>
        <strain evidence="6">Gz</strain>
        <tissue evidence="6">Muscle</tissue>
    </source>
</reference>
<comment type="subcellular location">
    <subcellularLocation>
        <location evidence="1">Membrane</location>
        <topology evidence="1">Multi-pass membrane protein</topology>
    </subcellularLocation>
</comment>
<evidence type="ECO:0000256" key="5">
    <source>
        <dbReference type="ARBA" id="ARBA00023136"/>
    </source>
</evidence>
<dbReference type="AlphaFoldDB" id="A0AA88MGE5"/>
<evidence type="ECO:0000256" key="2">
    <source>
        <dbReference type="ARBA" id="ARBA00022448"/>
    </source>
</evidence>
<dbReference type="Pfam" id="PF00209">
    <property type="entry name" value="SNF"/>
    <property type="match status" value="1"/>
</dbReference>
<evidence type="ECO:0000313" key="6">
    <source>
        <dbReference type="EMBL" id="KAK2837269.1"/>
    </source>
</evidence>
<dbReference type="SUPFAM" id="SSF161070">
    <property type="entry name" value="SNF-like"/>
    <property type="match status" value="1"/>
</dbReference>